<dbReference type="PANTHER" id="PTHR43798">
    <property type="entry name" value="MONOACYLGLYCEROL LIPASE"/>
    <property type="match status" value="1"/>
</dbReference>
<dbReference type="SUPFAM" id="SSF53474">
    <property type="entry name" value="alpha/beta-Hydrolases"/>
    <property type="match status" value="1"/>
</dbReference>
<dbReference type="PANTHER" id="PTHR43798:SF33">
    <property type="entry name" value="HYDROLASE, PUTATIVE (AFU_ORTHOLOGUE AFUA_2G14860)-RELATED"/>
    <property type="match status" value="1"/>
</dbReference>
<reference evidence="4 5" key="1">
    <citation type="submission" date="2018-10" db="EMBL/GenBank/DDBJ databases">
        <title>Sequencing the genomes of 1000 actinobacteria strains.</title>
        <authorList>
            <person name="Klenk H.-P."/>
        </authorList>
    </citation>
    <scope>NUCLEOTIDE SEQUENCE [LARGE SCALE GENOMIC DNA]</scope>
    <source>
        <strain evidence="4 5">DSM 45175</strain>
    </source>
</reference>
<dbReference type="AlphaFoldDB" id="A0A495JEX5"/>
<dbReference type="Proteomes" id="UP000277671">
    <property type="component" value="Unassembled WGS sequence"/>
</dbReference>
<dbReference type="EMBL" id="RBKT01000001">
    <property type="protein sequence ID" value="RKR87403.1"/>
    <property type="molecule type" value="Genomic_DNA"/>
</dbReference>
<gene>
    <name evidence="4" type="ORF">BDK92_1679</name>
</gene>
<dbReference type="OrthoDB" id="9796770at2"/>
<protein>
    <submittedName>
        <fullName evidence="4">Pimeloyl-ACP methyl ester carboxylesterase</fullName>
    </submittedName>
</protein>
<dbReference type="Pfam" id="PF00561">
    <property type="entry name" value="Abhydrolase_1"/>
    <property type="match status" value="1"/>
</dbReference>
<organism evidence="4 5">
    <name type="scientific">Micromonospora pisi</name>
    <dbReference type="NCBI Taxonomy" id="589240"/>
    <lineage>
        <taxon>Bacteria</taxon>
        <taxon>Bacillati</taxon>
        <taxon>Actinomycetota</taxon>
        <taxon>Actinomycetes</taxon>
        <taxon>Micromonosporales</taxon>
        <taxon>Micromonosporaceae</taxon>
        <taxon>Micromonospora</taxon>
    </lineage>
</organism>
<keyword evidence="5" id="KW-1185">Reference proteome</keyword>
<dbReference type="InterPro" id="IPR002410">
    <property type="entry name" value="Peptidase_S33"/>
</dbReference>
<comment type="similarity">
    <text evidence="1">Belongs to the peptidase S33 family.</text>
</comment>
<comment type="caution">
    <text evidence="4">The sequence shown here is derived from an EMBL/GenBank/DDBJ whole genome shotgun (WGS) entry which is preliminary data.</text>
</comment>
<dbReference type="GO" id="GO:0016020">
    <property type="term" value="C:membrane"/>
    <property type="evidence" value="ECO:0007669"/>
    <property type="project" value="TreeGrafter"/>
</dbReference>
<keyword evidence="2" id="KW-0378">Hydrolase</keyword>
<evidence type="ECO:0000259" key="3">
    <source>
        <dbReference type="Pfam" id="PF00561"/>
    </source>
</evidence>
<dbReference type="Gene3D" id="3.40.50.1820">
    <property type="entry name" value="alpha/beta hydrolase"/>
    <property type="match status" value="1"/>
</dbReference>
<evidence type="ECO:0000256" key="1">
    <source>
        <dbReference type="ARBA" id="ARBA00010088"/>
    </source>
</evidence>
<dbReference type="RefSeq" id="WP_121156141.1">
    <property type="nucleotide sequence ID" value="NZ_RBKT01000001.1"/>
</dbReference>
<dbReference type="InterPro" id="IPR000073">
    <property type="entry name" value="AB_hydrolase_1"/>
</dbReference>
<feature type="domain" description="AB hydrolase-1" evidence="3">
    <location>
        <begin position="21"/>
        <end position="271"/>
    </location>
</feature>
<dbReference type="GO" id="GO:0006508">
    <property type="term" value="P:proteolysis"/>
    <property type="evidence" value="ECO:0007669"/>
    <property type="project" value="InterPro"/>
</dbReference>
<accession>A0A495JEX5</accession>
<dbReference type="PRINTS" id="PR00111">
    <property type="entry name" value="ABHYDROLASE"/>
</dbReference>
<sequence length="291" mass="31100">MPRFPSYDATELTYHVHGAGPPLVCLPGGPGRASSYLDDLGGLSAHRTLIMLDHRGTGDSELPTDPTSYRCDRLVDDVEALRTHLGLDRMSLLGHSAGGDLAQLYAARFPHRLAQLLLITPVSASTGTDRVGMDDALDSRAGEWWYQDARTAWTALVQAMIAGAGPAETAPLLLATAPFFYGRWDERARAHHEAGSWQRSYPASEGFYAGFTPDTVAVRAALGRLDVPVLVLAGAVDPISAPPAAQLIADLFPQAQLVVQDGAGHFPWLDAPATFTRLVHDFLAAPAGTAR</sequence>
<evidence type="ECO:0000256" key="2">
    <source>
        <dbReference type="ARBA" id="ARBA00022801"/>
    </source>
</evidence>
<evidence type="ECO:0000313" key="5">
    <source>
        <dbReference type="Proteomes" id="UP000277671"/>
    </source>
</evidence>
<name>A0A495JEX5_9ACTN</name>
<dbReference type="GO" id="GO:0004177">
    <property type="term" value="F:aminopeptidase activity"/>
    <property type="evidence" value="ECO:0007669"/>
    <property type="project" value="UniProtKB-EC"/>
</dbReference>
<dbReference type="InterPro" id="IPR029058">
    <property type="entry name" value="AB_hydrolase_fold"/>
</dbReference>
<proteinExistence type="inferred from homology"/>
<dbReference type="PRINTS" id="PR00793">
    <property type="entry name" value="PROAMNOPTASE"/>
</dbReference>
<evidence type="ECO:0000313" key="4">
    <source>
        <dbReference type="EMBL" id="RKR87403.1"/>
    </source>
</evidence>
<dbReference type="InterPro" id="IPR050266">
    <property type="entry name" value="AB_hydrolase_sf"/>
</dbReference>